<evidence type="ECO:0000259" key="5">
    <source>
        <dbReference type="PROSITE" id="PS51299"/>
    </source>
</evidence>
<evidence type="ECO:0000256" key="2">
    <source>
        <dbReference type="ARBA" id="ARBA00023043"/>
    </source>
</evidence>
<dbReference type="OMA" id="AMGNLEM"/>
<dbReference type="AlphaFoldDB" id="B6JWB9"/>
<keyword evidence="1" id="KW-0677">Repeat</keyword>
<dbReference type="Gene3D" id="3.10.260.10">
    <property type="entry name" value="Transcription regulator HTH, APSES-type DNA-binding domain"/>
    <property type="match status" value="1"/>
</dbReference>
<dbReference type="SMART" id="SM01252">
    <property type="entry name" value="KilA-N"/>
    <property type="match status" value="1"/>
</dbReference>
<dbReference type="GO" id="GO:0045944">
    <property type="term" value="P:positive regulation of transcription by RNA polymerase II"/>
    <property type="evidence" value="ECO:0000318"/>
    <property type="project" value="GO_Central"/>
</dbReference>
<sequence>MSTIKVYKTAYSGVAVFECIVNGVAVMKRCRDGWLNATQILKVAELDKPKRTRVLEKFAQRGIHEKVQGGYGKYQGTWVPLQRGVELAMEFQVHALLLPLIECEGEEDPYSSYKAPTRTLRESGSFSHGMSAKMYGFDSVLPMSSPTPSKLSKQSSFSRTNSVDQNGTASYGGESVQLYPDDKSASSADEQTTYESGNAYSDALLDYFLLPQSTEIPEFVFRNPRDWNVNASIDDDGHTALHWAAAMGNLEMLHALIEADANIVAVNALQQTALMRCVMFTMNYDLQTFEVVADLLQSAICMTDCFNQTVFHHIALLASSKSKMEAASYYMDTLLQLLSTTQPVNVVAGVLNIQDERGDTALLICARNGAKKCARLLLMLYASANIPNKEGRYPSDYLPDDILNVPTADLTTSASYTSSSNPLAISSDSFSEKSAPLIASTEVPRTERCRSVAASNIMNKALPDVLSRLTTLSESYAELLKERQQEYVRAADVFEQTLREIESCQRLLNEHSVMFDVPLDKQKKVLKEACIYFMQKLRAAHELMEHSQQVRIRTLKSSATETMSDAIERPLDETSGASFSLPYHAEDPIRAGLIEKLRALQERRQQKVLDILDLMSLGPINPNSVKTQ</sequence>
<feature type="compositionally biased region" description="Polar residues" evidence="4">
    <location>
        <begin position="146"/>
        <end position="169"/>
    </location>
</feature>
<dbReference type="RefSeq" id="XP_002171963.1">
    <property type="nucleotide sequence ID" value="XM_002171927.2"/>
</dbReference>
<dbReference type="Proteomes" id="UP000001744">
    <property type="component" value="Unassembled WGS sequence"/>
</dbReference>
<feature type="domain" description="HTH APSES-type" evidence="5">
    <location>
        <begin position="6"/>
        <end position="114"/>
    </location>
</feature>
<dbReference type="InterPro" id="IPR036887">
    <property type="entry name" value="HTH_APSES_sf"/>
</dbReference>
<proteinExistence type="predicted"/>
<dbReference type="PROSITE" id="PS50297">
    <property type="entry name" value="ANK_REP_REGION"/>
    <property type="match status" value="1"/>
</dbReference>
<dbReference type="eggNOG" id="KOG4177">
    <property type="taxonomic scope" value="Eukaryota"/>
</dbReference>
<dbReference type="HOGENOM" id="CLU_009666_3_1_1"/>
<dbReference type="InterPro" id="IPR002110">
    <property type="entry name" value="Ankyrin_rpt"/>
</dbReference>
<gene>
    <name evidence="7" type="primary">res1</name>
    <name evidence="6" type="ORF">SJAG_00693</name>
</gene>
<evidence type="ECO:0000313" key="7">
    <source>
        <dbReference type="JaponicusDB" id="SJAG_00693"/>
    </source>
</evidence>
<accession>B6JWB9</accession>
<reference evidence="6 8" key="1">
    <citation type="journal article" date="2011" name="Science">
        <title>Comparative functional genomics of the fission yeasts.</title>
        <authorList>
            <person name="Rhind N."/>
            <person name="Chen Z."/>
            <person name="Yassour M."/>
            <person name="Thompson D.A."/>
            <person name="Haas B.J."/>
            <person name="Habib N."/>
            <person name="Wapinski I."/>
            <person name="Roy S."/>
            <person name="Lin M.F."/>
            <person name="Heiman D.I."/>
            <person name="Young S.K."/>
            <person name="Furuya K."/>
            <person name="Guo Y."/>
            <person name="Pidoux A."/>
            <person name="Chen H.M."/>
            <person name="Robbertse B."/>
            <person name="Goldberg J.M."/>
            <person name="Aoki K."/>
            <person name="Bayne E.H."/>
            <person name="Berlin A.M."/>
            <person name="Desjardins C.A."/>
            <person name="Dobbs E."/>
            <person name="Dukaj L."/>
            <person name="Fan L."/>
            <person name="FitzGerald M.G."/>
            <person name="French C."/>
            <person name="Gujja S."/>
            <person name="Hansen K."/>
            <person name="Keifenheim D."/>
            <person name="Levin J.Z."/>
            <person name="Mosher R.A."/>
            <person name="Mueller C.A."/>
            <person name="Pfiffner J."/>
            <person name="Priest M."/>
            <person name="Russ C."/>
            <person name="Smialowska A."/>
            <person name="Swoboda P."/>
            <person name="Sykes S.M."/>
            <person name="Vaughn M."/>
            <person name="Vengrova S."/>
            <person name="Yoder R."/>
            <person name="Zeng Q."/>
            <person name="Allshire R."/>
            <person name="Baulcombe D."/>
            <person name="Birren B.W."/>
            <person name="Brown W."/>
            <person name="Ekwall K."/>
            <person name="Kellis M."/>
            <person name="Leatherwood J."/>
            <person name="Levin H."/>
            <person name="Margalit H."/>
            <person name="Martienssen R."/>
            <person name="Nieduszynski C.A."/>
            <person name="Spatafora J.W."/>
            <person name="Friedman N."/>
            <person name="Dalgaard J.Z."/>
            <person name="Baumann P."/>
            <person name="Niki H."/>
            <person name="Regev A."/>
            <person name="Nusbaum C."/>
        </authorList>
    </citation>
    <scope>NUCLEOTIDE SEQUENCE [LARGE SCALE GENOMIC DNA]</scope>
    <source>
        <strain evidence="8">yFS275 / FY16936</strain>
    </source>
</reference>
<keyword evidence="2 3" id="KW-0040">ANK repeat</keyword>
<dbReference type="InterPro" id="IPR036770">
    <property type="entry name" value="Ankyrin_rpt-contain_sf"/>
</dbReference>
<feature type="region of interest" description="Disordered" evidence="4">
    <location>
        <begin position="146"/>
        <end position="193"/>
    </location>
</feature>
<dbReference type="GO" id="GO:0033309">
    <property type="term" value="C:SBF transcription complex"/>
    <property type="evidence" value="ECO:0000318"/>
    <property type="project" value="GO_Central"/>
</dbReference>
<dbReference type="Pfam" id="PF00023">
    <property type="entry name" value="Ank"/>
    <property type="match status" value="1"/>
</dbReference>
<dbReference type="SUPFAM" id="SSF54616">
    <property type="entry name" value="DNA-binding domain of Mlu1-box binding protein MBP1"/>
    <property type="match status" value="1"/>
</dbReference>
<evidence type="ECO:0000313" key="6">
    <source>
        <dbReference type="EMBL" id="EEB05670.1"/>
    </source>
</evidence>
<organism evidence="6 8">
    <name type="scientific">Schizosaccharomyces japonicus (strain yFS275 / FY16936)</name>
    <name type="common">Fission yeast</name>
    <dbReference type="NCBI Taxonomy" id="402676"/>
    <lineage>
        <taxon>Eukaryota</taxon>
        <taxon>Fungi</taxon>
        <taxon>Dikarya</taxon>
        <taxon>Ascomycota</taxon>
        <taxon>Taphrinomycotina</taxon>
        <taxon>Schizosaccharomycetes</taxon>
        <taxon>Schizosaccharomycetales</taxon>
        <taxon>Schizosaccharomycetaceae</taxon>
        <taxon>Schizosaccharomyces</taxon>
    </lineage>
</organism>
<dbReference type="GO" id="GO:0001228">
    <property type="term" value="F:DNA-binding transcription activator activity, RNA polymerase II-specific"/>
    <property type="evidence" value="ECO:0000318"/>
    <property type="project" value="GO_Central"/>
</dbReference>
<dbReference type="SMART" id="SM00248">
    <property type="entry name" value="ANK"/>
    <property type="match status" value="2"/>
</dbReference>
<dbReference type="Pfam" id="PF12796">
    <property type="entry name" value="Ank_2"/>
    <property type="match status" value="1"/>
</dbReference>
<dbReference type="VEuPathDB" id="FungiDB:SJAG_00693"/>
<dbReference type="OrthoDB" id="6718656at2759"/>
<dbReference type="GO" id="GO:0030907">
    <property type="term" value="C:MBF transcription complex"/>
    <property type="evidence" value="ECO:0000318"/>
    <property type="project" value="GO_Central"/>
</dbReference>
<dbReference type="PROSITE" id="PS50088">
    <property type="entry name" value="ANK_REPEAT"/>
    <property type="match status" value="1"/>
</dbReference>
<evidence type="ECO:0000256" key="3">
    <source>
        <dbReference type="PROSITE-ProRule" id="PRU00023"/>
    </source>
</evidence>
<dbReference type="GO" id="GO:0000978">
    <property type="term" value="F:RNA polymerase II cis-regulatory region sequence-specific DNA binding"/>
    <property type="evidence" value="ECO:0007669"/>
    <property type="project" value="EnsemblFungi"/>
</dbReference>
<dbReference type="EMBL" id="KE651166">
    <property type="protein sequence ID" value="EEB05670.1"/>
    <property type="molecule type" value="Genomic_DNA"/>
</dbReference>
<evidence type="ECO:0000256" key="4">
    <source>
        <dbReference type="SAM" id="MobiDB-lite"/>
    </source>
</evidence>
<dbReference type="InterPro" id="IPR018004">
    <property type="entry name" value="KilA/APSES_HTH"/>
</dbReference>
<evidence type="ECO:0000313" key="8">
    <source>
        <dbReference type="Proteomes" id="UP000001744"/>
    </source>
</evidence>
<dbReference type="PANTHER" id="PTHR43828">
    <property type="entry name" value="ASPARAGINASE"/>
    <property type="match status" value="1"/>
</dbReference>
<dbReference type="InterPro" id="IPR051642">
    <property type="entry name" value="SWI6-like"/>
</dbReference>
<dbReference type="PANTHER" id="PTHR43828:SF16">
    <property type="entry name" value="CELL DIVISION CYCLE-RELATED PROTEIN RES1_SCT1"/>
    <property type="match status" value="1"/>
</dbReference>
<dbReference type="SUPFAM" id="SSF48403">
    <property type="entry name" value="Ankyrin repeat"/>
    <property type="match status" value="1"/>
</dbReference>
<dbReference type="InterPro" id="IPR003163">
    <property type="entry name" value="Tscrpt_reg_HTH_APSES-type"/>
</dbReference>
<dbReference type="PROSITE" id="PS51299">
    <property type="entry name" value="HTH_APSES"/>
    <property type="match status" value="1"/>
</dbReference>
<dbReference type="GO" id="GO:0000785">
    <property type="term" value="C:chromatin"/>
    <property type="evidence" value="ECO:0007669"/>
    <property type="project" value="EnsemblFungi"/>
</dbReference>
<feature type="repeat" description="ANK" evidence="3">
    <location>
        <begin position="236"/>
        <end position="268"/>
    </location>
</feature>
<dbReference type="Pfam" id="PF04383">
    <property type="entry name" value="KilA-N"/>
    <property type="match status" value="1"/>
</dbReference>
<dbReference type="JaponicusDB" id="SJAG_00693">
    <property type="gene designation" value="res1"/>
</dbReference>
<keyword evidence="8" id="KW-1185">Reference proteome</keyword>
<dbReference type="STRING" id="402676.B6JWB9"/>
<name>B6JWB9_SCHJY</name>
<evidence type="ECO:0000256" key="1">
    <source>
        <dbReference type="ARBA" id="ARBA00022737"/>
    </source>
</evidence>
<dbReference type="Gene3D" id="1.25.40.20">
    <property type="entry name" value="Ankyrin repeat-containing domain"/>
    <property type="match status" value="1"/>
</dbReference>
<dbReference type="GeneID" id="7052111"/>
<protein>
    <submittedName>
        <fullName evidence="6">MBF transcription factor complex subunit Res1</fullName>
    </submittedName>
</protein>